<keyword evidence="4" id="KW-0732">Signal</keyword>
<gene>
    <name evidence="6" type="ORF">D4764_20G0004820</name>
</gene>
<evidence type="ECO:0000256" key="1">
    <source>
        <dbReference type="ARBA" id="ARBA00004613"/>
    </source>
</evidence>
<sequence length="264" mass="28878">MSFSFVATMMLISSSAVIAFVLLPSEEELQAPANAPVSHHRCQREPLQSIRKSLLSELNLQSEPQLPAGGLDLVRKHWRRTFNNMARNAEDPAGNSNPQIPHFLHKPEPSIHNTLTFDLILPVLVVDDFTASAEGGNSTGLKCCPLASEVFMTDLGWDSWVIHPPSLTILTCALCDPQGNVVQCPSSQASTLDANLQPNCCQLTSMKMVPIVYVDQFATLTMASVQLPSTANVDAATWDRPAWSNVRFALLSMRPKHNSLTSIC</sequence>
<keyword evidence="2" id="KW-0964">Secreted</keyword>
<keyword evidence="7" id="KW-1185">Reference proteome</keyword>
<dbReference type="CDD" id="cd19379">
    <property type="entry name" value="TGF_beta_GSDF"/>
    <property type="match status" value="1"/>
</dbReference>
<organism evidence="6 7">
    <name type="scientific">Takifugu flavidus</name>
    <name type="common">sansaifugu</name>
    <dbReference type="NCBI Taxonomy" id="433684"/>
    <lineage>
        <taxon>Eukaryota</taxon>
        <taxon>Metazoa</taxon>
        <taxon>Chordata</taxon>
        <taxon>Craniata</taxon>
        <taxon>Vertebrata</taxon>
        <taxon>Euteleostomi</taxon>
        <taxon>Actinopterygii</taxon>
        <taxon>Neopterygii</taxon>
        <taxon>Teleostei</taxon>
        <taxon>Neoteleostei</taxon>
        <taxon>Acanthomorphata</taxon>
        <taxon>Eupercaria</taxon>
        <taxon>Tetraodontiformes</taxon>
        <taxon>Tetradontoidea</taxon>
        <taxon>Tetraodontidae</taxon>
        <taxon>Takifugu</taxon>
    </lineage>
</organism>
<reference evidence="6 7" key="1">
    <citation type="submission" date="2019-04" db="EMBL/GenBank/DDBJ databases">
        <title>Chromosome genome assembly for Takifugu flavidus.</title>
        <authorList>
            <person name="Xiao S."/>
        </authorList>
    </citation>
    <scope>NUCLEOTIDE SEQUENCE [LARGE SCALE GENOMIC DNA]</scope>
    <source>
        <strain evidence="6">HTHZ2018</strain>
        <tissue evidence="6">Muscle</tissue>
    </source>
</reference>
<evidence type="ECO:0000313" key="7">
    <source>
        <dbReference type="Proteomes" id="UP000324091"/>
    </source>
</evidence>
<evidence type="ECO:0000256" key="4">
    <source>
        <dbReference type="SAM" id="SignalP"/>
    </source>
</evidence>
<accession>A0A5C6NK40</accession>
<dbReference type="Proteomes" id="UP000324091">
    <property type="component" value="Chromosome 20"/>
</dbReference>
<evidence type="ECO:0000256" key="2">
    <source>
        <dbReference type="ARBA" id="ARBA00022525"/>
    </source>
</evidence>
<dbReference type="InterPro" id="IPR029034">
    <property type="entry name" value="Cystine-knot_cytokine"/>
</dbReference>
<comment type="similarity">
    <text evidence="3">Belongs to the TGF-beta family.</text>
</comment>
<evidence type="ECO:0000313" key="6">
    <source>
        <dbReference type="EMBL" id="TWW66450.1"/>
    </source>
</evidence>
<dbReference type="SUPFAM" id="SSF57501">
    <property type="entry name" value="Cystine-knot cytokines"/>
    <property type="match status" value="1"/>
</dbReference>
<comment type="caution">
    <text evidence="6">The sequence shown here is derived from an EMBL/GenBank/DDBJ whole genome shotgun (WGS) entry which is preliminary data.</text>
</comment>
<keyword evidence="3" id="KW-0339">Growth factor</keyword>
<comment type="subcellular location">
    <subcellularLocation>
        <location evidence="1">Secreted</location>
    </subcellularLocation>
</comment>
<feature type="domain" description="TGF-beta family profile" evidence="5">
    <location>
        <begin position="142"/>
        <end position="224"/>
    </location>
</feature>
<dbReference type="Pfam" id="PF00019">
    <property type="entry name" value="TGF_beta"/>
    <property type="match status" value="1"/>
</dbReference>
<protein>
    <recommendedName>
        <fullName evidence="5">TGF-beta family profile domain-containing protein</fullName>
    </recommendedName>
</protein>
<dbReference type="InterPro" id="IPR001839">
    <property type="entry name" value="TGF-b_C"/>
</dbReference>
<evidence type="ECO:0000259" key="5">
    <source>
        <dbReference type="Pfam" id="PF00019"/>
    </source>
</evidence>
<evidence type="ECO:0000256" key="3">
    <source>
        <dbReference type="RuleBase" id="RU000354"/>
    </source>
</evidence>
<feature type="chain" id="PRO_5023044993" description="TGF-beta family profile domain-containing protein" evidence="4">
    <location>
        <begin position="20"/>
        <end position="264"/>
    </location>
</feature>
<dbReference type="GO" id="GO:0005576">
    <property type="term" value="C:extracellular region"/>
    <property type="evidence" value="ECO:0007669"/>
    <property type="project" value="UniProtKB-SubCell"/>
</dbReference>
<dbReference type="AlphaFoldDB" id="A0A5C6NK40"/>
<dbReference type="EMBL" id="RHFK02000013">
    <property type="protein sequence ID" value="TWW66450.1"/>
    <property type="molecule type" value="Genomic_DNA"/>
</dbReference>
<dbReference type="Gene3D" id="2.10.90.10">
    <property type="entry name" value="Cystine-knot cytokines"/>
    <property type="match status" value="1"/>
</dbReference>
<proteinExistence type="inferred from homology"/>
<name>A0A5C6NK40_9TELE</name>
<feature type="signal peptide" evidence="4">
    <location>
        <begin position="1"/>
        <end position="19"/>
    </location>
</feature>
<dbReference type="GO" id="GO:0008083">
    <property type="term" value="F:growth factor activity"/>
    <property type="evidence" value="ECO:0007669"/>
    <property type="project" value="UniProtKB-KW"/>
</dbReference>